<gene>
    <name evidence="1" type="ORF">SLEP1_g32230</name>
</gene>
<accession>A0AAV5KCL8</accession>
<organism evidence="1 2">
    <name type="scientific">Rubroshorea leprosula</name>
    <dbReference type="NCBI Taxonomy" id="152421"/>
    <lineage>
        <taxon>Eukaryota</taxon>
        <taxon>Viridiplantae</taxon>
        <taxon>Streptophyta</taxon>
        <taxon>Embryophyta</taxon>
        <taxon>Tracheophyta</taxon>
        <taxon>Spermatophyta</taxon>
        <taxon>Magnoliopsida</taxon>
        <taxon>eudicotyledons</taxon>
        <taxon>Gunneridae</taxon>
        <taxon>Pentapetalae</taxon>
        <taxon>rosids</taxon>
        <taxon>malvids</taxon>
        <taxon>Malvales</taxon>
        <taxon>Dipterocarpaceae</taxon>
        <taxon>Rubroshorea</taxon>
    </lineage>
</organism>
<evidence type="ECO:0000313" key="2">
    <source>
        <dbReference type="Proteomes" id="UP001054252"/>
    </source>
</evidence>
<reference evidence="1 2" key="1">
    <citation type="journal article" date="2021" name="Commun. Biol.">
        <title>The genome of Shorea leprosula (Dipterocarpaceae) highlights the ecological relevance of drought in aseasonal tropical rainforests.</title>
        <authorList>
            <person name="Ng K.K.S."/>
            <person name="Kobayashi M.J."/>
            <person name="Fawcett J.A."/>
            <person name="Hatakeyama M."/>
            <person name="Paape T."/>
            <person name="Ng C.H."/>
            <person name="Ang C.C."/>
            <person name="Tnah L.H."/>
            <person name="Lee C.T."/>
            <person name="Nishiyama T."/>
            <person name="Sese J."/>
            <person name="O'Brien M.J."/>
            <person name="Copetti D."/>
            <person name="Mohd Noor M.I."/>
            <person name="Ong R.C."/>
            <person name="Putra M."/>
            <person name="Sireger I.Z."/>
            <person name="Indrioko S."/>
            <person name="Kosugi Y."/>
            <person name="Izuno A."/>
            <person name="Isagi Y."/>
            <person name="Lee S.L."/>
            <person name="Shimizu K.K."/>
        </authorList>
    </citation>
    <scope>NUCLEOTIDE SEQUENCE [LARGE SCALE GENOMIC DNA]</scope>
    <source>
        <strain evidence="1">214</strain>
    </source>
</reference>
<dbReference type="AlphaFoldDB" id="A0AAV5KCL8"/>
<proteinExistence type="predicted"/>
<dbReference type="EMBL" id="BPVZ01000060">
    <property type="protein sequence ID" value="GKV22350.1"/>
    <property type="molecule type" value="Genomic_DNA"/>
</dbReference>
<name>A0AAV5KCL8_9ROSI</name>
<dbReference type="Proteomes" id="UP001054252">
    <property type="component" value="Unassembled WGS sequence"/>
</dbReference>
<keyword evidence="2" id="KW-1185">Reference proteome</keyword>
<sequence>MPASGSLLNAGTIIDVWQWEFVNHWYFCNPANGVKHWLLLTPANGSC</sequence>
<protein>
    <submittedName>
        <fullName evidence="1">Uncharacterized protein</fullName>
    </submittedName>
</protein>
<evidence type="ECO:0000313" key="1">
    <source>
        <dbReference type="EMBL" id="GKV22350.1"/>
    </source>
</evidence>
<comment type="caution">
    <text evidence="1">The sequence shown here is derived from an EMBL/GenBank/DDBJ whole genome shotgun (WGS) entry which is preliminary data.</text>
</comment>